<evidence type="ECO:0000256" key="2">
    <source>
        <dbReference type="PROSITE-ProRule" id="PRU00335"/>
    </source>
</evidence>
<keyword evidence="1 2" id="KW-0238">DNA-binding</keyword>
<keyword evidence="5" id="KW-1185">Reference proteome</keyword>
<evidence type="ECO:0000313" key="5">
    <source>
        <dbReference type="Proteomes" id="UP000460272"/>
    </source>
</evidence>
<proteinExistence type="predicted"/>
<accession>A0A6P2C8B0</accession>
<dbReference type="RefSeq" id="WP_145851319.1">
    <property type="nucleotide sequence ID" value="NZ_RPFW01000001.1"/>
</dbReference>
<gene>
    <name evidence="4" type="ORF">EAS64_03990</name>
</gene>
<dbReference type="OrthoDB" id="3827407at2"/>
<dbReference type="SUPFAM" id="SSF46689">
    <property type="entry name" value="Homeodomain-like"/>
    <property type="match status" value="1"/>
</dbReference>
<dbReference type="Proteomes" id="UP000460272">
    <property type="component" value="Unassembled WGS sequence"/>
</dbReference>
<evidence type="ECO:0000256" key="1">
    <source>
        <dbReference type="ARBA" id="ARBA00023125"/>
    </source>
</evidence>
<dbReference type="InterPro" id="IPR009057">
    <property type="entry name" value="Homeodomain-like_sf"/>
</dbReference>
<organism evidence="4 5">
    <name type="scientific">Trebonia kvetii</name>
    <dbReference type="NCBI Taxonomy" id="2480626"/>
    <lineage>
        <taxon>Bacteria</taxon>
        <taxon>Bacillati</taxon>
        <taxon>Actinomycetota</taxon>
        <taxon>Actinomycetes</taxon>
        <taxon>Streptosporangiales</taxon>
        <taxon>Treboniaceae</taxon>
        <taxon>Trebonia</taxon>
    </lineage>
</organism>
<dbReference type="PROSITE" id="PS50977">
    <property type="entry name" value="HTH_TETR_2"/>
    <property type="match status" value="1"/>
</dbReference>
<protein>
    <submittedName>
        <fullName evidence="4">TetR/AcrR family transcriptional regulator</fullName>
    </submittedName>
</protein>
<dbReference type="PRINTS" id="PR00455">
    <property type="entry name" value="HTHTETR"/>
</dbReference>
<evidence type="ECO:0000313" key="4">
    <source>
        <dbReference type="EMBL" id="TVZ06566.1"/>
    </source>
</evidence>
<reference evidence="4 5" key="1">
    <citation type="submission" date="2018-11" db="EMBL/GenBank/DDBJ databases">
        <title>Trebonia kvetii gen.nov., sp.nov., a novel acidophilic actinobacterium, and proposal of the new actinobacterial family Treboniaceae fam. nov.</title>
        <authorList>
            <person name="Rapoport D."/>
            <person name="Sagova-Mareckova M."/>
            <person name="Sedlacek I."/>
            <person name="Provaznik J."/>
            <person name="Kralova S."/>
            <person name="Pavlinic D."/>
            <person name="Benes V."/>
            <person name="Kopecky J."/>
        </authorList>
    </citation>
    <scope>NUCLEOTIDE SEQUENCE [LARGE SCALE GENOMIC DNA]</scope>
    <source>
        <strain evidence="4 5">15Tr583</strain>
    </source>
</reference>
<feature type="DNA-binding region" description="H-T-H motif" evidence="2">
    <location>
        <begin position="39"/>
        <end position="58"/>
    </location>
</feature>
<sequence length="80" mass="8820">MSTEHQRTQPSITARGELTRTRIITTASRLMMTNGAATSLDQVNAEARVSRSQIYHYFADKNALISAVPYLPMRPSPGSP</sequence>
<feature type="domain" description="HTH tetR-type" evidence="3">
    <location>
        <begin position="17"/>
        <end position="76"/>
    </location>
</feature>
<comment type="caution">
    <text evidence="4">The sequence shown here is derived from an EMBL/GenBank/DDBJ whole genome shotgun (WGS) entry which is preliminary data.</text>
</comment>
<dbReference type="InterPro" id="IPR001647">
    <property type="entry name" value="HTH_TetR"/>
</dbReference>
<dbReference type="Gene3D" id="1.10.357.10">
    <property type="entry name" value="Tetracycline Repressor, domain 2"/>
    <property type="match status" value="1"/>
</dbReference>
<dbReference type="AlphaFoldDB" id="A0A6P2C8B0"/>
<evidence type="ECO:0000259" key="3">
    <source>
        <dbReference type="PROSITE" id="PS50977"/>
    </source>
</evidence>
<name>A0A6P2C8B0_9ACTN</name>
<dbReference type="GO" id="GO:0003677">
    <property type="term" value="F:DNA binding"/>
    <property type="evidence" value="ECO:0007669"/>
    <property type="project" value="UniProtKB-UniRule"/>
</dbReference>
<dbReference type="Pfam" id="PF00440">
    <property type="entry name" value="TetR_N"/>
    <property type="match status" value="1"/>
</dbReference>
<dbReference type="EMBL" id="RPFW01000001">
    <property type="protein sequence ID" value="TVZ06566.1"/>
    <property type="molecule type" value="Genomic_DNA"/>
</dbReference>